<comment type="caution">
    <text evidence="3">The sequence shown here is derived from an EMBL/GenBank/DDBJ whole genome shotgun (WGS) entry which is preliminary data.</text>
</comment>
<accession>A0A9P5ZXL4</accession>
<keyword evidence="2" id="KW-1133">Transmembrane helix</keyword>
<organism evidence="3 4">
    <name type="scientific">Pleurotus eryngii</name>
    <name type="common">Boletus of the steppes</name>
    <dbReference type="NCBI Taxonomy" id="5323"/>
    <lineage>
        <taxon>Eukaryota</taxon>
        <taxon>Fungi</taxon>
        <taxon>Dikarya</taxon>
        <taxon>Basidiomycota</taxon>
        <taxon>Agaricomycotina</taxon>
        <taxon>Agaricomycetes</taxon>
        <taxon>Agaricomycetidae</taxon>
        <taxon>Agaricales</taxon>
        <taxon>Pleurotineae</taxon>
        <taxon>Pleurotaceae</taxon>
        <taxon>Pleurotus</taxon>
    </lineage>
</organism>
<dbReference type="AlphaFoldDB" id="A0A9P5ZXL4"/>
<dbReference type="OrthoDB" id="10261361at2759"/>
<feature type="transmembrane region" description="Helical" evidence="2">
    <location>
        <begin position="292"/>
        <end position="317"/>
    </location>
</feature>
<protein>
    <submittedName>
        <fullName evidence="3">Uncharacterized protein</fullName>
    </submittedName>
</protein>
<feature type="region of interest" description="Disordered" evidence="1">
    <location>
        <begin position="1051"/>
        <end position="1071"/>
    </location>
</feature>
<dbReference type="EMBL" id="MU154555">
    <property type="protein sequence ID" value="KAF9496158.1"/>
    <property type="molecule type" value="Genomic_DNA"/>
</dbReference>
<feature type="transmembrane region" description="Helical" evidence="2">
    <location>
        <begin position="542"/>
        <end position="561"/>
    </location>
</feature>
<keyword evidence="2" id="KW-0472">Membrane</keyword>
<evidence type="ECO:0000256" key="1">
    <source>
        <dbReference type="SAM" id="MobiDB-lite"/>
    </source>
</evidence>
<keyword evidence="4" id="KW-1185">Reference proteome</keyword>
<name>A0A9P5ZXL4_PLEER</name>
<evidence type="ECO:0000313" key="4">
    <source>
        <dbReference type="Proteomes" id="UP000807025"/>
    </source>
</evidence>
<gene>
    <name evidence="3" type="ORF">BDN71DRAFT_1482328</name>
</gene>
<sequence length="1151" mass="130824">MAVKELARLFEPPLHPESSTRPNNRPRRTYIHRNSDDIQPLSPARFIVTSPTPTRIDGLPTPDHASLPNVLTVDDHRDTQDITDLNSAKCRHRFPPHTPVPATVVFSRKAFPISLPKLDKYLSSLPMPSFSQRRHGIIEMFLPMQKLADSGRTIDDFEANSKVAPAWRNRKTILGSAVNIILGFTGSSALASFYSLQGLLNTIQIFALLLRTIVPVTDTDVVNSWRQLFLGTIPNILALNFASNILQSLIYLAVFMAIAGGLLYYFFRSTPLCDRYTAIEGLQRSEPKSGKWGILIVSFLLTALYLPLSTMAVHVIVWSDDLWVVPNYYTNATSFPPSVDPLGPPSEFRDPLDFCWTTTMKKNEINYAPVVIIMSFIVVASLTVWFPLALRKVIQRSAPKVDTFTDLGRPRNEGDMDREYHRLLLRDRNPFSFLYGGYRRGWGTYQSTYLFAKLSTLFIIAVIDSNNCLFRTVSRTWLPIVRQILLLASTIGFFVAQCLLAPFLDPVNNASEWVSRLNYLTTAAVALGVALNIPGKDILNTYILYAIYVITYGFSIYFTLINMSIVHRLVKRIDVFSPWLDISPSSIHIRRRIWQETITTLILTSPDCQIPPDQDMLFAQARDSEFPPYLLDFLGSPGERHVENLKILREIGTLAYARGVALISGADHELYSDIAKEIQGNFIGPDCYWKAQKGRPNCRSFFGNAWWIPFPPTLVIQYDDGPLTIIQGAKDLGEYITQNSDPDIRKRRDIRLALRALDGQVVNWPHRHVTAIGSNSIFSCKRRYKADVAIQYHTCTLNIKHRGKLVWKDVPLGSGFTLEFVYTEDVCLNGEIIGLTEDFDLTPPLARFLSMNRDLIHRRLGALDAVLNDYHIHHEEECRRKRDTFTYAFLTNVYDRPQHFAEVVKWAMGHEKDFRIGQLVVASEEALSKAYERSVVVSETEAATWWYIFWDDFWRRNNDAIPALQLHAQDFNPHYPTSVAYTPLPRPNLESFLIQRGLMSTPPRWKDIFHHGLLNKIYVRLNDAVFRGSNQAVMFHTGVTGSEMSMEGVDMGQSSTLGTGGGTDHDDESLRPRPTYRWEGLLMDPVRGRRRRRDGWFVKIGAYLGITPIWRSGSPSKGVSLDLRLQNGRYVVLEEEEDISLDLDSTKNTAS</sequence>
<feature type="transmembrane region" description="Helical" evidence="2">
    <location>
        <begin position="367"/>
        <end position="390"/>
    </location>
</feature>
<feature type="region of interest" description="Disordered" evidence="1">
    <location>
        <begin position="1"/>
        <end position="28"/>
    </location>
</feature>
<reference evidence="3" key="1">
    <citation type="submission" date="2020-11" db="EMBL/GenBank/DDBJ databases">
        <authorList>
            <consortium name="DOE Joint Genome Institute"/>
            <person name="Ahrendt S."/>
            <person name="Riley R."/>
            <person name="Andreopoulos W."/>
            <person name="Labutti K."/>
            <person name="Pangilinan J."/>
            <person name="Ruiz-Duenas F.J."/>
            <person name="Barrasa J.M."/>
            <person name="Sanchez-Garcia M."/>
            <person name="Camarero S."/>
            <person name="Miyauchi S."/>
            <person name="Serrano A."/>
            <person name="Linde D."/>
            <person name="Babiker R."/>
            <person name="Drula E."/>
            <person name="Ayuso-Fernandez I."/>
            <person name="Pacheco R."/>
            <person name="Padilla G."/>
            <person name="Ferreira P."/>
            <person name="Barriuso J."/>
            <person name="Kellner H."/>
            <person name="Castanera R."/>
            <person name="Alfaro M."/>
            <person name="Ramirez L."/>
            <person name="Pisabarro A.G."/>
            <person name="Kuo A."/>
            <person name="Tritt A."/>
            <person name="Lipzen A."/>
            <person name="He G."/>
            <person name="Yan M."/>
            <person name="Ng V."/>
            <person name="Cullen D."/>
            <person name="Martin F."/>
            <person name="Rosso M.-N."/>
            <person name="Henrissat B."/>
            <person name="Hibbett D."/>
            <person name="Martinez A.T."/>
            <person name="Grigoriev I.V."/>
        </authorList>
    </citation>
    <scope>NUCLEOTIDE SEQUENCE</scope>
    <source>
        <strain evidence="3">ATCC 90797</strain>
    </source>
</reference>
<keyword evidence="2" id="KW-0812">Transmembrane</keyword>
<feature type="transmembrane region" description="Helical" evidence="2">
    <location>
        <begin position="249"/>
        <end position="267"/>
    </location>
</feature>
<dbReference type="Proteomes" id="UP000807025">
    <property type="component" value="Unassembled WGS sequence"/>
</dbReference>
<feature type="transmembrane region" description="Helical" evidence="2">
    <location>
        <begin position="516"/>
        <end position="535"/>
    </location>
</feature>
<feature type="transmembrane region" description="Helical" evidence="2">
    <location>
        <begin position="172"/>
        <end position="194"/>
    </location>
</feature>
<proteinExistence type="predicted"/>
<feature type="transmembrane region" description="Helical" evidence="2">
    <location>
        <begin position="484"/>
        <end position="504"/>
    </location>
</feature>
<evidence type="ECO:0000313" key="3">
    <source>
        <dbReference type="EMBL" id="KAF9496158.1"/>
    </source>
</evidence>
<evidence type="ECO:0000256" key="2">
    <source>
        <dbReference type="SAM" id="Phobius"/>
    </source>
</evidence>